<dbReference type="InterPro" id="IPR036188">
    <property type="entry name" value="FAD/NAD-bd_sf"/>
</dbReference>
<dbReference type="SUPFAM" id="SSF51905">
    <property type="entry name" value="FAD/NAD(P)-binding domain"/>
    <property type="match status" value="1"/>
</dbReference>
<sequence length="374" mass="42119">MRHYDVIVVGGGLAGLTSAIDLSQKGHRVLVFEKQQYPHHKVCGEYVSNEVVPYLRELGIFLEANDAIPITHLKLSTIQGKRIETKLPMGGMGISRHAFDHLLYKRAVVTGADFQFQNVISIQFNSSGFEVVTDLNEKFTSTLVIGAYGKRNGLDKALHRDFARKKSPWLAVKAHYVYDDFPKHWVALHNFEGGYGGLSKTETGAVNFCYLASYASFQKEKNIDSFNDNVVARNPFLKTFLREATPLFDEPLSIAQISFHPKKAIENHILMCGDTAGLIHPLCGNGMAMAIHSAKIAAELIADFLKKNNQQRAQLENDYQMQWNRHFKRRLWMGRRLQSLLLNPSMSAIALSAMITQPRLLQKLIKGTHGKPIR</sequence>
<gene>
    <name evidence="2" type="ORF">SAMN05421636_104286</name>
</gene>
<dbReference type="PANTHER" id="PTHR42685">
    <property type="entry name" value="GERANYLGERANYL DIPHOSPHATE REDUCTASE"/>
    <property type="match status" value="1"/>
</dbReference>
<dbReference type="AlphaFoldDB" id="A0A1G7BT94"/>
<evidence type="ECO:0000313" key="3">
    <source>
        <dbReference type="Proteomes" id="UP000199109"/>
    </source>
</evidence>
<dbReference type="STRING" id="641691.SAMN05421636_104286"/>
<evidence type="ECO:0000313" key="2">
    <source>
        <dbReference type="EMBL" id="SDE30217.1"/>
    </source>
</evidence>
<dbReference type="PRINTS" id="PR00420">
    <property type="entry name" value="RNGMNOXGNASE"/>
</dbReference>
<proteinExistence type="predicted"/>
<keyword evidence="3" id="KW-1185">Reference proteome</keyword>
<evidence type="ECO:0000259" key="1">
    <source>
        <dbReference type="Pfam" id="PF01494"/>
    </source>
</evidence>
<organism evidence="2 3">
    <name type="scientific">Pricia antarctica</name>
    <dbReference type="NCBI Taxonomy" id="641691"/>
    <lineage>
        <taxon>Bacteria</taxon>
        <taxon>Pseudomonadati</taxon>
        <taxon>Bacteroidota</taxon>
        <taxon>Flavobacteriia</taxon>
        <taxon>Flavobacteriales</taxon>
        <taxon>Flavobacteriaceae</taxon>
        <taxon>Pricia</taxon>
    </lineage>
</organism>
<dbReference type="Pfam" id="PF01494">
    <property type="entry name" value="FAD_binding_3"/>
    <property type="match status" value="1"/>
</dbReference>
<dbReference type="OrthoDB" id="1142316at2"/>
<dbReference type="GO" id="GO:0071949">
    <property type="term" value="F:FAD binding"/>
    <property type="evidence" value="ECO:0007669"/>
    <property type="project" value="InterPro"/>
</dbReference>
<protein>
    <submittedName>
        <fullName evidence="2">Dehydrogenase (Flavoprotein)</fullName>
    </submittedName>
</protein>
<feature type="domain" description="FAD-binding" evidence="1">
    <location>
        <begin position="4"/>
        <end position="307"/>
    </location>
</feature>
<dbReference type="InterPro" id="IPR050407">
    <property type="entry name" value="Geranylgeranyl_reductase"/>
</dbReference>
<dbReference type="Proteomes" id="UP000199109">
    <property type="component" value="Unassembled WGS sequence"/>
</dbReference>
<dbReference type="PANTHER" id="PTHR42685:SF22">
    <property type="entry name" value="CONDITIONED MEDIUM FACTOR RECEPTOR 1"/>
    <property type="match status" value="1"/>
</dbReference>
<dbReference type="InterPro" id="IPR002938">
    <property type="entry name" value="FAD-bd"/>
</dbReference>
<dbReference type="EMBL" id="FNAO01000004">
    <property type="protein sequence ID" value="SDE30217.1"/>
    <property type="molecule type" value="Genomic_DNA"/>
</dbReference>
<reference evidence="2 3" key="1">
    <citation type="submission" date="2016-10" db="EMBL/GenBank/DDBJ databases">
        <authorList>
            <person name="de Groot N.N."/>
        </authorList>
    </citation>
    <scope>NUCLEOTIDE SEQUENCE [LARGE SCALE GENOMIC DNA]</scope>
    <source>
        <strain evidence="2 3">DSM 23421</strain>
    </source>
</reference>
<dbReference type="RefSeq" id="WP_091867877.1">
    <property type="nucleotide sequence ID" value="NZ_FNAO01000004.1"/>
</dbReference>
<accession>A0A1G7BT94</accession>
<name>A0A1G7BT94_9FLAO</name>
<dbReference type="Gene3D" id="3.50.50.60">
    <property type="entry name" value="FAD/NAD(P)-binding domain"/>
    <property type="match status" value="1"/>
</dbReference>